<proteinExistence type="predicted"/>
<reference evidence="2 3" key="1">
    <citation type="submission" date="2012-10" db="EMBL/GenBank/DDBJ databases">
        <authorList>
            <person name="Zafar N."/>
            <person name="Inman J."/>
            <person name="Hall N."/>
            <person name="Lorenzi H."/>
            <person name="Caler E."/>
        </authorList>
    </citation>
    <scope>NUCLEOTIDE SEQUENCE [LARGE SCALE GENOMIC DNA]</scope>
    <source>
        <strain evidence="2 3">IP1</strain>
    </source>
</reference>
<dbReference type="RefSeq" id="XP_004253891.1">
    <property type="nucleotide sequence ID" value="XM_004253843.1"/>
</dbReference>
<name>A0A0A1U336_ENTIV</name>
<protein>
    <submittedName>
        <fullName evidence="2">Tyrosine kinase, putative</fullName>
    </submittedName>
</protein>
<dbReference type="PANTHER" id="PTHR45756:SF1">
    <property type="entry name" value="PROTEIN KINASE DOMAIN CONTAINING PROTEIN"/>
    <property type="match status" value="1"/>
</dbReference>
<dbReference type="EMBL" id="KB206864">
    <property type="protein sequence ID" value="ELP87120.1"/>
    <property type="molecule type" value="Genomic_DNA"/>
</dbReference>
<gene>
    <name evidence="2" type="ORF">EIN_496550</name>
</gene>
<organism evidence="2 3">
    <name type="scientific">Entamoeba invadens IP1</name>
    <dbReference type="NCBI Taxonomy" id="370355"/>
    <lineage>
        <taxon>Eukaryota</taxon>
        <taxon>Amoebozoa</taxon>
        <taxon>Evosea</taxon>
        <taxon>Archamoebae</taxon>
        <taxon>Mastigamoebida</taxon>
        <taxon>Entamoebidae</taxon>
        <taxon>Entamoeba</taxon>
    </lineage>
</organism>
<sequence>SDVFAYSIVCYEVWLRAVPYTSFKYKWEVSAYVAAGNRLPIPKDFPSGMGELIEKCWGQDPLNRPTFKEIADEMHEIWLQQYSTQKGNLIKNTICKIETSAENLLNN</sequence>
<dbReference type="PANTHER" id="PTHR45756">
    <property type="entry name" value="PALMITOYLTRANSFERASE"/>
    <property type="match status" value="1"/>
</dbReference>
<evidence type="ECO:0000259" key="1">
    <source>
        <dbReference type="PROSITE" id="PS50011"/>
    </source>
</evidence>
<evidence type="ECO:0000313" key="3">
    <source>
        <dbReference type="Proteomes" id="UP000014680"/>
    </source>
</evidence>
<feature type="domain" description="Protein kinase" evidence="1">
    <location>
        <begin position="1"/>
        <end position="79"/>
    </location>
</feature>
<dbReference type="GeneID" id="14886107"/>
<dbReference type="PROSITE" id="PS50011">
    <property type="entry name" value="PROTEIN_KINASE_DOM"/>
    <property type="match status" value="1"/>
</dbReference>
<dbReference type="Proteomes" id="UP000014680">
    <property type="component" value="Unassembled WGS sequence"/>
</dbReference>
<accession>A0A0A1U336</accession>
<dbReference type="InterPro" id="IPR053215">
    <property type="entry name" value="TKL_Ser/Thr_kinase"/>
</dbReference>
<evidence type="ECO:0000313" key="2">
    <source>
        <dbReference type="EMBL" id="ELP87120.1"/>
    </source>
</evidence>
<feature type="non-terminal residue" evidence="2">
    <location>
        <position position="1"/>
    </location>
</feature>
<keyword evidence="2" id="KW-0418">Kinase</keyword>
<keyword evidence="2" id="KW-0808">Transferase</keyword>
<dbReference type="Gene3D" id="1.10.510.10">
    <property type="entry name" value="Transferase(Phosphotransferase) domain 1"/>
    <property type="match status" value="1"/>
</dbReference>
<dbReference type="VEuPathDB" id="AmoebaDB:EIN_496550"/>
<dbReference type="GO" id="GO:0004672">
    <property type="term" value="F:protein kinase activity"/>
    <property type="evidence" value="ECO:0007669"/>
    <property type="project" value="InterPro"/>
</dbReference>
<keyword evidence="3" id="KW-1185">Reference proteome</keyword>
<dbReference type="GO" id="GO:0005524">
    <property type="term" value="F:ATP binding"/>
    <property type="evidence" value="ECO:0007669"/>
    <property type="project" value="InterPro"/>
</dbReference>
<dbReference type="InterPro" id="IPR001245">
    <property type="entry name" value="Ser-Thr/Tyr_kinase_cat_dom"/>
</dbReference>
<dbReference type="OrthoDB" id="2403434at2759"/>
<dbReference type="AlphaFoldDB" id="A0A0A1U336"/>
<dbReference type="KEGG" id="eiv:EIN_496550"/>
<dbReference type="InterPro" id="IPR011009">
    <property type="entry name" value="Kinase-like_dom_sf"/>
</dbReference>
<dbReference type="Pfam" id="PF07714">
    <property type="entry name" value="PK_Tyr_Ser-Thr"/>
    <property type="match status" value="1"/>
</dbReference>
<dbReference type="SUPFAM" id="SSF56112">
    <property type="entry name" value="Protein kinase-like (PK-like)"/>
    <property type="match status" value="1"/>
</dbReference>
<dbReference type="InterPro" id="IPR000719">
    <property type="entry name" value="Prot_kinase_dom"/>
</dbReference>